<gene>
    <name evidence="2" type="ordered locus">ACP_2724</name>
</gene>
<dbReference type="EMBL" id="CP001472">
    <property type="protein sequence ID" value="ACO31701.1"/>
    <property type="molecule type" value="Genomic_DNA"/>
</dbReference>
<protein>
    <submittedName>
        <fullName evidence="2">Uncharacterized protein</fullName>
    </submittedName>
</protein>
<organism evidence="2 3">
    <name type="scientific">Acidobacterium capsulatum (strain ATCC 51196 / DSM 11244 / BCRC 80197 / JCM 7670 / NBRC 15755 / NCIMB 13165 / 161)</name>
    <dbReference type="NCBI Taxonomy" id="240015"/>
    <lineage>
        <taxon>Bacteria</taxon>
        <taxon>Pseudomonadati</taxon>
        <taxon>Acidobacteriota</taxon>
        <taxon>Terriglobia</taxon>
        <taxon>Terriglobales</taxon>
        <taxon>Acidobacteriaceae</taxon>
        <taxon>Acidobacterium</taxon>
    </lineage>
</organism>
<sequence length="68" mass="7257">MLEKSLFSSMITKICRIGGNTCEVGGAASAINEGLAAPRKTNASATKKEAVKRDDVFKEKPRCEPATE</sequence>
<evidence type="ECO:0000313" key="2">
    <source>
        <dbReference type="EMBL" id="ACO31701.1"/>
    </source>
</evidence>
<dbReference type="KEGG" id="aca:ACP_2724"/>
<reference evidence="2 3" key="1">
    <citation type="journal article" date="2009" name="Appl. Environ. Microbiol.">
        <title>Three genomes from the phylum Acidobacteria provide insight into the lifestyles of these microorganisms in soils.</title>
        <authorList>
            <person name="Ward N.L."/>
            <person name="Challacombe J.F."/>
            <person name="Janssen P.H."/>
            <person name="Henrissat B."/>
            <person name="Coutinho P.M."/>
            <person name="Wu M."/>
            <person name="Xie G."/>
            <person name="Haft D.H."/>
            <person name="Sait M."/>
            <person name="Badger J."/>
            <person name="Barabote R.D."/>
            <person name="Bradley B."/>
            <person name="Brettin T.S."/>
            <person name="Brinkac L.M."/>
            <person name="Bruce D."/>
            <person name="Creasy T."/>
            <person name="Daugherty S.C."/>
            <person name="Davidsen T.M."/>
            <person name="DeBoy R.T."/>
            <person name="Detter J.C."/>
            <person name="Dodson R.J."/>
            <person name="Durkin A.S."/>
            <person name="Ganapathy A."/>
            <person name="Gwinn-Giglio M."/>
            <person name="Han C.S."/>
            <person name="Khouri H."/>
            <person name="Kiss H."/>
            <person name="Kothari S.P."/>
            <person name="Madupu R."/>
            <person name="Nelson K.E."/>
            <person name="Nelson W.C."/>
            <person name="Paulsen I."/>
            <person name="Penn K."/>
            <person name="Ren Q."/>
            <person name="Rosovitz M.J."/>
            <person name="Selengut J.D."/>
            <person name="Shrivastava S."/>
            <person name="Sullivan S.A."/>
            <person name="Tapia R."/>
            <person name="Thompson L.S."/>
            <person name="Watkins K.L."/>
            <person name="Yang Q."/>
            <person name="Yu C."/>
            <person name="Zafar N."/>
            <person name="Zhou L."/>
            <person name="Kuske C.R."/>
        </authorList>
    </citation>
    <scope>NUCLEOTIDE SEQUENCE [LARGE SCALE GENOMIC DNA]</scope>
    <source>
        <strain evidence="3">ATCC 51196 / DSM 11244 / BCRC 80197 / JCM 7670 / NBRC 15755 / NCIMB 13165 / 161</strain>
    </source>
</reference>
<accession>C1F332</accession>
<dbReference type="InParanoid" id="C1F332"/>
<proteinExistence type="predicted"/>
<evidence type="ECO:0000256" key="1">
    <source>
        <dbReference type="SAM" id="MobiDB-lite"/>
    </source>
</evidence>
<dbReference type="Proteomes" id="UP000002207">
    <property type="component" value="Chromosome"/>
</dbReference>
<feature type="compositionally biased region" description="Basic and acidic residues" evidence="1">
    <location>
        <begin position="46"/>
        <end position="68"/>
    </location>
</feature>
<dbReference type="AlphaFoldDB" id="C1F332"/>
<dbReference type="HOGENOM" id="CLU_2784427_0_0_0"/>
<keyword evidence="3" id="KW-1185">Reference proteome</keyword>
<evidence type="ECO:0000313" key="3">
    <source>
        <dbReference type="Proteomes" id="UP000002207"/>
    </source>
</evidence>
<name>C1F332_ACIC5</name>
<feature type="region of interest" description="Disordered" evidence="1">
    <location>
        <begin position="38"/>
        <end position="68"/>
    </location>
</feature>
<dbReference type="STRING" id="240015.ACP_2724"/>